<evidence type="ECO:0000256" key="2">
    <source>
        <dbReference type="SAM" id="MobiDB-lite"/>
    </source>
</evidence>
<evidence type="ECO:0000256" key="1">
    <source>
        <dbReference type="SAM" id="Coils"/>
    </source>
</evidence>
<accession>A0AAV5TLI2</accession>
<comment type="caution">
    <text evidence="3">The sequence shown here is derived from an EMBL/GenBank/DDBJ whole genome shotgun (WGS) entry which is preliminary data.</text>
</comment>
<dbReference type="AlphaFoldDB" id="A0AAV5TLI2"/>
<dbReference type="EMBL" id="BTSX01000004">
    <property type="protein sequence ID" value="GMS95176.1"/>
    <property type="molecule type" value="Genomic_DNA"/>
</dbReference>
<sequence length="146" mass="15310">TKLSDGLSAFFPLKNEEMTTVDTATNSSCASSPQKASPMGSTSSPVMEVNGGDETPPLSFSSAKCGGCEDSAARIAQLEAQLETTQRHLNTANALLAFRLKQEMVAPPPPMLSSSLFSSLSSMGRSPSIPSFLTPSNLQSLLVNLQ</sequence>
<name>A0AAV5TLI2_9BILA</name>
<feature type="coiled-coil region" evidence="1">
    <location>
        <begin position="68"/>
        <end position="95"/>
    </location>
</feature>
<protein>
    <submittedName>
        <fullName evidence="3">Uncharacterized protein</fullName>
    </submittedName>
</protein>
<feature type="compositionally biased region" description="Polar residues" evidence="2">
    <location>
        <begin position="21"/>
        <end position="45"/>
    </location>
</feature>
<proteinExistence type="predicted"/>
<evidence type="ECO:0000313" key="3">
    <source>
        <dbReference type="EMBL" id="GMS95176.1"/>
    </source>
</evidence>
<evidence type="ECO:0000313" key="4">
    <source>
        <dbReference type="Proteomes" id="UP001432027"/>
    </source>
</evidence>
<feature type="non-terminal residue" evidence="3">
    <location>
        <position position="1"/>
    </location>
</feature>
<gene>
    <name evidence="3" type="ORF">PENTCL1PPCAC_17351</name>
</gene>
<dbReference type="Proteomes" id="UP001432027">
    <property type="component" value="Unassembled WGS sequence"/>
</dbReference>
<organism evidence="3 4">
    <name type="scientific">Pristionchus entomophagus</name>
    <dbReference type="NCBI Taxonomy" id="358040"/>
    <lineage>
        <taxon>Eukaryota</taxon>
        <taxon>Metazoa</taxon>
        <taxon>Ecdysozoa</taxon>
        <taxon>Nematoda</taxon>
        <taxon>Chromadorea</taxon>
        <taxon>Rhabditida</taxon>
        <taxon>Rhabditina</taxon>
        <taxon>Diplogasteromorpha</taxon>
        <taxon>Diplogasteroidea</taxon>
        <taxon>Neodiplogasteridae</taxon>
        <taxon>Pristionchus</taxon>
    </lineage>
</organism>
<feature type="region of interest" description="Disordered" evidence="2">
    <location>
        <begin position="21"/>
        <end position="62"/>
    </location>
</feature>
<keyword evidence="4" id="KW-1185">Reference proteome</keyword>
<keyword evidence="1" id="KW-0175">Coiled coil</keyword>
<reference evidence="3" key="1">
    <citation type="submission" date="2023-10" db="EMBL/GenBank/DDBJ databases">
        <title>Genome assembly of Pristionchus species.</title>
        <authorList>
            <person name="Yoshida K."/>
            <person name="Sommer R.J."/>
        </authorList>
    </citation>
    <scope>NUCLEOTIDE SEQUENCE</scope>
    <source>
        <strain evidence="3">RS0144</strain>
    </source>
</reference>